<keyword evidence="1" id="KW-0732">Signal</keyword>
<protein>
    <submittedName>
        <fullName evidence="2">Uncharacterized protein</fullName>
    </submittedName>
</protein>
<gene>
    <name evidence="2" type="ORF">B4N89_43110</name>
</gene>
<sequence length="99" mass="9977">MATTSTRPSRGALLVAGLAAALLSAAAPAMASGTAAYCGGGMGPTADIAVRSAIEDAQDSARTDGRHSCEPADAPQVFEVFDDPYRGHVFYASVTLNCG</sequence>
<reference evidence="2 3" key="1">
    <citation type="submission" date="2017-03" db="EMBL/GenBank/DDBJ databases">
        <title>Draft genome sequence of Streptomyces scabrisporus NF3, endophyte isolated from Amphipterygium adstringens.</title>
        <authorList>
            <person name="Vazquez M."/>
            <person name="Ceapa C.D."/>
            <person name="Rodriguez Luna D."/>
            <person name="Sanchez Esquivel S."/>
        </authorList>
    </citation>
    <scope>NUCLEOTIDE SEQUENCE [LARGE SCALE GENOMIC DNA]</scope>
    <source>
        <strain evidence="2 3">NF3</strain>
    </source>
</reference>
<comment type="caution">
    <text evidence="2">The sequence shown here is derived from an EMBL/GenBank/DDBJ whole genome shotgun (WGS) entry which is preliminary data.</text>
</comment>
<dbReference type="OrthoDB" id="5196715at2"/>
<evidence type="ECO:0000313" key="2">
    <source>
        <dbReference type="EMBL" id="OPC77315.1"/>
    </source>
</evidence>
<evidence type="ECO:0000256" key="1">
    <source>
        <dbReference type="SAM" id="SignalP"/>
    </source>
</evidence>
<dbReference type="Proteomes" id="UP000190037">
    <property type="component" value="Unassembled WGS sequence"/>
</dbReference>
<evidence type="ECO:0000313" key="3">
    <source>
        <dbReference type="Proteomes" id="UP000190037"/>
    </source>
</evidence>
<dbReference type="AlphaFoldDB" id="A0A1T3NKY2"/>
<dbReference type="RefSeq" id="WP_143658296.1">
    <property type="nucleotide sequence ID" value="NZ_MWQN01000004.1"/>
</dbReference>
<dbReference type="EMBL" id="MWQN01000004">
    <property type="protein sequence ID" value="OPC77315.1"/>
    <property type="molecule type" value="Genomic_DNA"/>
</dbReference>
<feature type="signal peptide" evidence="1">
    <location>
        <begin position="1"/>
        <end position="31"/>
    </location>
</feature>
<dbReference type="PROSITE" id="PS51318">
    <property type="entry name" value="TAT"/>
    <property type="match status" value="1"/>
</dbReference>
<accession>A0A1T3NKY2</accession>
<name>A0A1T3NKY2_9ACTN</name>
<proteinExistence type="predicted"/>
<dbReference type="InterPro" id="IPR006311">
    <property type="entry name" value="TAT_signal"/>
</dbReference>
<keyword evidence="3" id="KW-1185">Reference proteome</keyword>
<organism evidence="2 3">
    <name type="scientific">Embleya scabrispora</name>
    <dbReference type="NCBI Taxonomy" id="159449"/>
    <lineage>
        <taxon>Bacteria</taxon>
        <taxon>Bacillati</taxon>
        <taxon>Actinomycetota</taxon>
        <taxon>Actinomycetes</taxon>
        <taxon>Kitasatosporales</taxon>
        <taxon>Streptomycetaceae</taxon>
        <taxon>Embleya</taxon>
    </lineage>
</organism>
<feature type="chain" id="PRO_5011961782" evidence="1">
    <location>
        <begin position="32"/>
        <end position="99"/>
    </location>
</feature>